<protein>
    <submittedName>
        <fullName evidence="1">Uncharacterized protein</fullName>
    </submittedName>
</protein>
<dbReference type="Proteomes" id="UP000002039">
    <property type="component" value="Unassembled WGS sequence"/>
</dbReference>
<evidence type="ECO:0000313" key="1">
    <source>
        <dbReference type="EMBL" id="OAT01059.1"/>
    </source>
</evidence>
<name>A0ABX2VV66_AJEDR</name>
<proteinExistence type="predicted"/>
<keyword evidence="2" id="KW-1185">Reference proteome</keyword>
<dbReference type="EMBL" id="EQ999976">
    <property type="protein sequence ID" value="OAT01059.1"/>
    <property type="molecule type" value="Genomic_DNA"/>
</dbReference>
<sequence>MPEQQTQDHRSLSMLIMNQKAASEAFELNETIAEKQSDKFNKYEDLIEDISEMSDNIESLNN</sequence>
<accession>A0ABX2VV66</accession>
<reference evidence="2" key="1">
    <citation type="journal article" date="2015" name="PLoS Genet.">
        <title>The dynamic genome and transcriptome of the human fungal pathogen Blastomyces and close relative Emmonsia.</title>
        <authorList>
            <person name="Munoz J.F."/>
            <person name="Gauthier G.M."/>
            <person name="Desjardins C.A."/>
            <person name="Gallo J.E."/>
            <person name="Holder J."/>
            <person name="Sullivan T.D."/>
            <person name="Marty A.J."/>
            <person name="Carmen J.C."/>
            <person name="Chen Z."/>
            <person name="Ding L."/>
            <person name="Gujja S."/>
            <person name="Magrini V."/>
            <person name="Misas E."/>
            <person name="Mitreva M."/>
            <person name="Priest M."/>
            <person name="Saif S."/>
            <person name="Whiston E.A."/>
            <person name="Young S."/>
            <person name="Zeng Q."/>
            <person name="Goldman W.E."/>
            <person name="Mardis E.R."/>
            <person name="Taylor J.W."/>
            <person name="McEwen J.G."/>
            <person name="Clay O.K."/>
            <person name="Klein B.S."/>
            <person name="Cuomo C.A."/>
        </authorList>
    </citation>
    <scope>NUCLEOTIDE SEQUENCE [LARGE SCALE GENOMIC DNA]</scope>
    <source>
        <strain evidence="2">ER-3 / ATCC MYA-2586</strain>
    </source>
</reference>
<evidence type="ECO:0000313" key="2">
    <source>
        <dbReference type="Proteomes" id="UP000002039"/>
    </source>
</evidence>
<dbReference type="GeneID" id="69031770"/>
<gene>
    <name evidence="1" type="ORF">BDCG_16878</name>
</gene>
<organism evidence="1 2">
    <name type="scientific">Ajellomyces dermatitidis (strain ER-3 / ATCC MYA-2586)</name>
    <name type="common">Blastomyces dermatitidis</name>
    <dbReference type="NCBI Taxonomy" id="559297"/>
    <lineage>
        <taxon>Eukaryota</taxon>
        <taxon>Fungi</taxon>
        <taxon>Dikarya</taxon>
        <taxon>Ascomycota</taxon>
        <taxon>Pezizomycotina</taxon>
        <taxon>Eurotiomycetes</taxon>
        <taxon>Eurotiomycetidae</taxon>
        <taxon>Onygenales</taxon>
        <taxon>Ajellomycetaceae</taxon>
        <taxon>Blastomyces</taxon>
    </lineage>
</organism>
<dbReference type="RefSeq" id="XP_045280786.1">
    <property type="nucleotide sequence ID" value="XM_045426064.1"/>
</dbReference>